<gene>
    <name evidence="2" type="ORF">M977_04412</name>
</gene>
<dbReference type="EMBL" id="LXEP01000044">
    <property type="protein sequence ID" value="OAT17166.1"/>
    <property type="molecule type" value="Genomic_DNA"/>
</dbReference>
<comment type="caution">
    <text evidence="2">The sequence shown here is derived from an EMBL/GenBank/DDBJ whole genome shotgun (WGS) entry which is preliminary data.</text>
</comment>
<protein>
    <submittedName>
        <fullName evidence="2">Recombination enhancement function protein</fullName>
    </submittedName>
</protein>
<proteinExistence type="predicted"/>
<feature type="region of interest" description="Disordered" evidence="1">
    <location>
        <begin position="1"/>
        <end position="47"/>
    </location>
</feature>
<sequence length="171" mass="19417">MKTAQEKLQRHADKQREYQQRAIARQREKQSDPEWRQAQYDKQRERQSRVIERAKIKPCGRGLKGRTPLAEERLLMDKIGALPCIACYVHGIVNDVVSLHHLEGRTAKGSHSFVLPLCNHHHQYAAPPSIRAIYPWLIPVHADGTCGGKAAFESLNGTQESLYALCLEMIA</sequence>
<reference evidence="2 3" key="1">
    <citation type="submission" date="2016-04" db="EMBL/GenBank/DDBJ databases">
        <title>ATOL: Assembling a taxonomically balanced genome-scale reconstruction of the evolutionary history of the Enterobacteriaceae.</title>
        <authorList>
            <person name="Plunkett G.III."/>
            <person name="Neeno-Eckwall E.C."/>
            <person name="Glasner J.D."/>
            <person name="Perna N.T."/>
        </authorList>
    </citation>
    <scope>NUCLEOTIDE SEQUENCE [LARGE SCALE GENOMIC DNA]</scope>
    <source>
        <strain evidence="2 3">ATCC 51604</strain>
    </source>
</reference>
<evidence type="ECO:0000313" key="2">
    <source>
        <dbReference type="EMBL" id="OAT17166.1"/>
    </source>
</evidence>
<dbReference type="RefSeq" id="WP_064518889.1">
    <property type="nucleotide sequence ID" value="NZ_LXEP01000044.1"/>
</dbReference>
<evidence type="ECO:0000256" key="1">
    <source>
        <dbReference type="SAM" id="MobiDB-lite"/>
    </source>
</evidence>
<dbReference type="Pfam" id="PF16786">
    <property type="entry name" value="RecA_dep_nuc"/>
    <property type="match status" value="1"/>
</dbReference>
<dbReference type="Gene3D" id="3.30.40.190">
    <property type="match status" value="1"/>
</dbReference>
<dbReference type="PATRIC" id="fig|1354253.4.peg.4530"/>
<accession>A0A1B7HNG2</accession>
<dbReference type="Proteomes" id="UP000078504">
    <property type="component" value="Unassembled WGS sequence"/>
</dbReference>
<name>A0A1B7HNG2_9ENTR</name>
<evidence type="ECO:0000313" key="3">
    <source>
        <dbReference type="Proteomes" id="UP000078504"/>
    </source>
</evidence>
<dbReference type="AlphaFoldDB" id="A0A1B7HNG2"/>
<organism evidence="2 3">
    <name type="scientific">Buttiauxella gaviniae ATCC 51604</name>
    <dbReference type="NCBI Taxonomy" id="1354253"/>
    <lineage>
        <taxon>Bacteria</taxon>
        <taxon>Pseudomonadati</taxon>
        <taxon>Pseudomonadota</taxon>
        <taxon>Gammaproteobacteria</taxon>
        <taxon>Enterobacterales</taxon>
        <taxon>Enterobacteriaceae</taxon>
        <taxon>Buttiauxella</taxon>
    </lineage>
</organism>
<dbReference type="InterPro" id="IPR031875">
    <property type="entry name" value="RecA_dep_nuc"/>
</dbReference>